<feature type="region of interest" description="Disordered" evidence="1">
    <location>
        <begin position="1"/>
        <end position="89"/>
    </location>
</feature>
<proteinExistence type="predicted"/>
<feature type="compositionally biased region" description="Polar residues" evidence="1">
    <location>
        <begin position="63"/>
        <end position="76"/>
    </location>
</feature>
<name>A0A2H3J6A9_WOLCO</name>
<sequence>MLAAPERLNARRARIGERSLEAGSIAFAAPPHHRSRPHPSVQQHKARAAQGPSGRRLLRPSADSVQGGASPNSRNNKLLRMGPADQKTRQICPQMASRVSSTQHRASIFPDRRTCGIVSLEGRRRRVRPPYHISAVVGL</sequence>
<protein>
    <submittedName>
        <fullName evidence="2">Uncharacterized protein</fullName>
    </submittedName>
</protein>
<organism evidence="2 3">
    <name type="scientific">Wolfiporia cocos (strain MD-104)</name>
    <name type="common">Brown rot fungus</name>
    <dbReference type="NCBI Taxonomy" id="742152"/>
    <lineage>
        <taxon>Eukaryota</taxon>
        <taxon>Fungi</taxon>
        <taxon>Dikarya</taxon>
        <taxon>Basidiomycota</taxon>
        <taxon>Agaricomycotina</taxon>
        <taxon>Agaricomycetes</taxon>
        <taxon>Polyporales</taxon>
        <taxon>Phaeolaceae</taxon>
        <taxon>Wolfiporia</taxon>
    </lineage>
</organism>
<evidence type="ECO:0000313" key="2">
    <source>
        <dbReference type="EMBL" id="PCH37792.1"/>
    </source>
</evidence>
<dbReference type="Proteomes" id="UP000218811">
    <property type="component" value="Unassembled WGS sequence"/>
</dbReference>
<evidence type="ECO:0000256" key="1">
    <source>
        <dbReference type="SAM" id="MobiDB-lite"/>
    </source>
</evidence>
<dbReference type="EMBL" id="KB467942">
    <property type="protein sequence ID" value="PCH37792.1"/>
    <property type="molecule type" value="Genomic_DNA"/>
</dbReference>
<reference evidence="2 3" key="1">
    <citation type="journal article" date="2012" name="Science">
        <title>The Paleozoic origin of enzymatic lignin decomposition reconstructed from 31 fungal genomes.</title>
        <authorList>
            <person name="Floudas D."/>
            <person name="Binder M."/>
            <person name="Riley R."/>
            <person name="Barry K."/>
            <person name="Blanchette R.A."/>
            <person name="Henrissat B."/>
            <person name="Martinez A.T."/>
            <person name="Otillar R."/>
            <person name="Spatafora J.W."/>
            <person name="Yadav J.S."/>
            <person name="Aerts A."/>
            <person name="Benoit I."/>
            <person name="Boyd A."/>
            <person name="Carlson A."/>
            <person name="Copeland A."/>
            <person name="Coutinho P.M."/>
            <person name="de Vries R.P."/>
            <person name="Ferreira P."/>
            <person name="Findley K."/>
            <person name="Foster B."/>
            <person name="Gaskell J."/>
            <person name="Glotzer D."/>
            <person name="Gorecki P."/>
            <person name="Heitman J."/>
            <person name="Hesse C."/>
            <person name="Hori C."/>
            <person name="Igarashi K."/>
            <person name="Jurgens J.A."/>
            <person name="Kallen N."/>
            <person name="Kersten P."/>
            <person name="Kohler A."/>
            <person name="Kuees U."/>
            <person name="Kumar T.K.A."/>
            <person name="Kuo A."/>
            <person name="LaButti K."/>
            <person name="Larrondo L.F."/>
            <person name="Lindquist E."/>
            <person name="Ling A."/>
            <person name="Lombard V."/>
            <person name="Lucas S."/>
            <person name="Lundell T."/>
            <person name="Martin R."/>
            <person name="McLaughlin D.J."/>
            <person name="Morgenstern I."/>
            <person name="Morin E."/>
            <person name="Murat C."/>
            <person name="Nagy L.G."/>
            <person name="Nolan M."/>
            <person name="Ohm R.A."/>
            <person name="Patyshakuliyeva A."/>
            <person name="Rokas A."/>
            <person name="Ruiz-Duenas F.J."/>
            <person name="Sabat G."/>
            <person name="Salamov A."/>
            <person name="Samejima M."/>
            <person name="Schmutz J."/>
            <person name="Slot J.C."/>
            <person name="St John F."/>
            <person name="Stenlid J."/>
            <person name="Sun H."/>
            <person name="Sun S."/>
            <person name="Syed K."/>
            <person name="Tsang A."/>
            <person name="Wiebenga A."/>
            <person name="Young D."/>
            <person name="Pisabarro A."/>
            <person name="Eastwood D.C."/>
            <person name="Martin F."/>
            <person name="Cullen D."/>
            <person name="Grigoriev I.V."/>
            <person name="Hibbett D.S."/>
        </authorList>
    </citation>
    <scope>NUCLEOTIDE SEQUENCE [LARGE SCALE GENOMIC DNA]</scope>
    <source>
        <strain evidence="2 3">MD-104</strain>
    </source>
</reference>
<gene>
    <name evidence="2" type="ORF">WOLCODRAFT_148753</name>
</gene>
<keyword evidence="3" id="KW-1185">Reference proteome</keyword>
<dbReference type="AlphaFoldDB" id="A0A2H3J6A9"/>
<accession>A0A2H3J6A9</accession>
<evidence type="ECO:0000313" key="3">
    <source>
        <dbReference type="Proteomes" id="UP000218811"/>
    </source>
</evidence>